<dbReference type="EMBL" id="FN649748">
    <property type="protein sequence ID" value="CBJ26880.1"/>
    <property type="molecule type" value="Genomic_DNA"/>
</dbReference>
<dbReference type="InterPro" id="IPR032157">
    <property type="entry name" value="PAC4"/>
</dbReference>
<feature type="compositionally biased region" description="Low complexity" evidence="1">
    <location>
        <begin position="172"/>
        <end position="190"/>
    </location>
</feature>
<protein>
    <submittedName>
        <fullName evidence="2">Uncharacterized protein</fullName>
    </submittedName>
</protein>
<dbReference type="Pfam" id="PF16093">
    <property type="entry name" value="PAC4"/>
    <property type="match status" value="1"/>
</dbReference>
<name>D7G2Q5_ECTSI</name>
<evidence type="ECO:0000313" key="2">
    <source>
        <dbReference type="EMBL" id="CBJ26880.1"/>
    </source>
</evidence>
<feature type="region of interest" description="Disordered" evidence="1">
    <location>
        <begin position="123"/>
        <end position="231"/>
    </location>
</feature>
<sequence length="358" mass="36002">MGDIDIFDAATSKKIHEEHQRDMEDAAKAIGPRGMALIRGLEKQTTTATTRITQSLTAGSLHGGRLLRKLAPATSLFSRKKPPAPTPAAEPLAGSEPAAQAPTAPTLEQLLLAEIHMATNAQPSSAATLELPPAVAESGSPETAAPTETTPEEPPAADDVGDVGRKPPPVPASETVAAATAAAAAAAGEPEPARRLKAEGKGSVEPARSASREPAEPAPSPPAAAPTKDAGSEAVLPELKVVSFDVREPTLGASVVGHVVVLAGSCYVWAATEGSVAQGSLAAAVGTRFDGGMPTATPLLAGEGAGEAGGGGVGVSMAQRLCKRTGRVVFVSCDLSEDSQILVAAVEAKVVALLKAED</sequence>
<dbReference type="InParanoid" id="D7G2Q5"/>
<accession>D7G2Q5</accession>
<evidence type="ECO:0000313" key="3">
    <source>
        <dbReference type="Proteomes" id="UP000002630"/>
    </source>
</evidence>
<gene>
    <name evidence="2" type="ORF">Esi_0048_0105</name>
</gene>
<dbReference type="Proteomes" id="UP000002630">
    <property type="component" value="Linkage Group LG23"/>
</dbReference>
<dbReference type="OrthoDB" id="368507at2759"/>
<evidence type="ECO:0000256" key="1">
    <source>
        <dbReference type="SAM" id="MobiDB-lite"/>
    </source>
</evidence>
<proteinExistence type="predicted"/>
<reference evidence="2 3" key="1">
    <citation type="journal article" date="2010" name="Nature">
        <title>The Ectocarpus genome and the independent evolution of multicellularity in brown algae.</title>
        <authorList>
            <person name="Cock J.M."/>
            <person name="Sterck L."/>
            <person name="Rouze P."/>
            <person name="Scornet D."/>
            <person name="Allen A.E."/>
            <person name="Amoutzias G."/>
            <person name="Anthouard V."/>
            <person name="Artiguenave F."/>
            <person name="Aury J.M."/>
            <person name="Badger J.H."/>
            <person name="Beszteri B."/>
            <person name="Billiau K."/>
            <person name="Bonnet E."/>
            <person name="Bothwell J.H."/>
            <person name="Bowler C."/>
            <person name="Boyen C."/>
            <person name="Brownlee C."/>
            <person name="Carrano C.J."/>
            <person name="Charrier B."/>
            <person name="Cho G.Y."/>
            <person name="Coelho S.M."/>
            <person name="Collen J."/>
            <person name="Corre E."/>
            <person name="Da Silva C."/>
            <person name="Delage L."/>
            <person name="Delaroque N."/>
            <person name="Dittami S.M."/>
            <person name="Doulbeau S."/>
            <person name="Elias M."/>
            <person name="Farnham G."/>
            <person name="Gachon C.M."/>
            <person name="Gschloessl B."/>
            <person name="Heesch S."/>
            <person name="Jabbari K."/>
            <person name="Jubin C."/>
            <person name="Kawai H."/>
            <person name="Kimura K."/>
            <person name="Kloareg B."/>
            <person name="Kupper F.C."/>
            <person name="Lang D."/>
            <person name="Le Bail A."/>
            <person name="Leblanc C."/>
            <person name="Lerouge P."/>
            <person name="Lohr M."/>
            <person name="Lopez P.J."/>
            <person name="Martens C."/>
            <person name="Maumus F."/>
            <person name="Michel G."/>
            <person name="Miranda-Saavedra D."/>
            <person name="Morales J."/>
            <person name="Moreau H."/>
            <person name="Motomura T."/>
            <person name="Nagasato C."/>
            <person name="Napoli C.A."/>
            <person name="Nelson D.R."/>
            <person name="Nyvall-Collen P."/>
            <person name="Peters A.F."/>
            <person name="Pommier C."/>
            <person name="Potin P."/>
            <person name="Poulain J."/>
            <person name="Quesneville H."/>
            <person name="Read B."/>
            <person name="Rensing S.A."/>
            <person name="Ritter A."/>
            <person name="Rousvoal S."/>
            <person name="Samanta M."/>
            <person name="Samson G."/>
            <person name="Schroeder D.C."/>
            <person name="Segurens B."/>
            <person name="Strittmatter M."/>
            <person name="Tonon T."/>
            <person name="Tregear J.W."/>
            <person name="Valentin K."/>
            <person name="von Dassow P."/>
            <person name="Yamagishi T."/>
            <person name="Van de Peer Y."/>
            <person name="Wincker P."/>
        </authorList>
    </citation>
    <scope>NUCLEOTIDE SEQUENCE [LARGE SCALE GENOMIC DNA]</scope>
    <source>
        <strain evidence="3">Ec32 / CCAP1310/4</strain>
    </source>
</reference>
<dbReference type="AlphaFoldDB" id="D7G2Q5"/>
<dbReference type="GO" id="GO:0043248">
    <property type="term" value="P:proteasome assembly"/>
    <property type="evidence" value="ECO:0007669"/>
    <property type="project" value="InterPro"/>
</dbReference>
<organism evidence="2 3">
    <name type="scientific">Ectocarpus siliculosus</name>
    <name type="common">Brown alga</name>
    <name type="synonym">Conferva siliculosa</name>
    <dbReference type="NCBI Taxonomy" id="2880"/>
    <lineage>
        <taxon>Eukaryota</taxon>
        <taxon>Sar</taxon>
        <taxon>Stramenopiles</taxon>
        <taxon>Ochrophyta</taxon>
        <taxon>PX clade</taxon>
        <taxon>Phaeophyceae</taxon>
        <taxon>Ectocarpales</taxon>
        <taxon>Ectocarpaceae</taxon>
        <taxon>Ectocarpus</taxon>
    </lineage>
</organism>
<dbReference type="EMBL" id="FN648685">
    <property type="protein sequence ID" value="CBJ26880.1"/>
    <property type="molecule type" value="Genomic_DNA"/>
</dbReference>
<feature type="compositionally biased region" description="Basic and acidic residues" evidence="1">
    <location>
        <begin position="191"/>
        <end position="202"/>
    </location>
</feature>
<keyword evidence="3" id="KW-1185">Reference proteome</keyword>
<feature type="region of interest" description="Disordered" evidence="1">
    <location>
        <begin position="75"/>
        <end position="102"/>
    </location>
</feature>